<dbReference type="STRING" id="414048.SAMN04489864_104312"/>
<accession>A0A1I2WVC3</accession>
<feature type="coiled-coil region" evidence="1">
    <location>
        <begin position="3"/>
        <end position="30"/>
    </location>
</feature>
<name>A0A1I2WVC3_9SPHI</name>
<dbReference type="Pfam" id="PF09357">
    <property type="entry name" value="RteC"/>
    <property type="match status" value="1"/>
</dbReference>
<proteinExistence type="predicted"/>
<reference evidence="2 3" key="1">
    <citation type="submission" date="2016-10" db="EMBL/GenBank/DDBJ databases">
        <authorList>
            <person name="de Groot N.N."/>
        </authorList>
    </citation>
    <scope>NUCLEOTIDE SEQUENCE [LARGE SCALE GENOMIC DNA]</scope>
    <source>
        <strain evidence="2 3">DSM 18684</strain>
    </source>
</reference>
<evidence type="ECO:0000313" key="3">
    <source>
        <dbReference type="Proteomes" id="UP000199666"/>
    </source>
</evidence>
<sequence>MILIAATKLFEELLETIEQLEQDNREAIIDPVPYLKTANHFMNALQSLVLTGSFDDQQEEILFFKTVKPKFRSLQIYYLTLQDITFKKPKGCKKILKKFYTDEIQKICSFRCYNQNLVNYYYSGATEMDAQLFLRKVEEHPHWLLKPKLERDERFSTPADYLVAKILAMEKIQLYLAEEIVKLEGTNFTENRSVDKKEYRWTGEAINLVELAYGLYYTGEINNGNAGIAEIVRLFEKIFNIAIGKPSRRFSEIKQRKRLSKTKYLDQMKTAIDKRIDDDDEFVPRPNFR</sequence>
<dbReference type="RefSeq" id="WP_177217088.1">
    <property type="nucleotide sequence ID" value="NZ_FOPP01000004.1"/>
</dbReference>
<dbReference type="AlphaFoldDB" id="A0A1I2WVC3"/>
<dbReference type="EMBL" id="FOPP01000004">
    <property type="protein sequence ID" value="SFH05290.1"/>
    <property type="molecule type" value="Genomic_DNA"/>
</dbReference>
<dbReference type="InterPro" id="IPR018534">
    <property type="entry name" value="Tet_reg_excision_RteC"/>
</dbReference>
<gene>
    <name evidence="2" type="ORF">SAMN04489864_104312</name>
</gene>
<keyword evidence="1" id="KW-0175">Coiled coil</keyword>
<evidence type="ECO:0000313" key="2">
    <source>
        <dbReference type="EMBL" id="SFH05290.1"/>
    </source>
</evidence>
<evidence type="ECO:0000256" key="1">
    <source>
        <dbReference type="SAM" id="Coils"/>
    </source>
</evidence>
<protein>
    <submittedName>
        <fullName evidence="2">RteC protein</fullName>
    </submittedName>
</protein>
<dbReference type="Proteomes" id="UP000199666">
    <property type="component" value="Unassembled WGS sequence"/>
</dbReference>
<keyword evidence="3" id="KW-1185">Reference proteome</keyword>
<organism evidence="2 3">
    <name type="scientific">Pedobacter insulae</name>
    <dbReference type="NCBI Taxonomy" id="414048"/>
    <lineage>
        <taxon>Bacteria</taxon>
        <taxon>Pseudomonadati</taxon>
        <taxon>Bacteroidota</taxon>
        <taxon>Sphingobacteriia</taxon>
        <taxon>Sphingobacteriales</taxon>
        <taxon>Sphingobacteriaceae</taxon>
        <taxon>Pedobacter</taxon>
    </lineage>
</organism>